<organism evidence="2 3">
    <name type="scientific">Massilia varians</name>
    <dbReference type="NCBI Taxonomy" id="457921"/>
    <lineage>
        <taxon>Bacteria</taxon>
        <taxon>Pseudomonadati</taxon>
        <taxon>Pseudomonadota</taxon>
        <taxon>Betaproteobacteria</taxon>
        <taxon>Burkholderiales</taxon>
        <taxon>Oxalobacteraceae</taxon>
        <taxon>Telluria group</taxon>
        <taxon>Massilia</taxon>
    </lineage>
</organism>
<accession>A0ABM8CDD4</accession>
<evidence type="ECO:0000256" key="1">
    <source>
        <dbReference type="SAM" id="Coils"/>
    </source>
</evidence>
<keyword evidence="1" id="KW-0175">Coiled coil</keyword>
<gene>
    <name evidence="2" type="ORF">MasN3_48130</name>
</gene>
<dbReference type="RefSeq" id="WP_281910911.1">
    <property type="nucleotide sequence ID" value="NZ_AP026966.1"/>
</dbReference>
<sequence>MGKRKDLPASFEGMEKRFFEAINRIKDGNPVCPALIKKAKLGKLRLTVSAVALEAGNLLDGEWIGLSRTQIGHANCRYPKVYALISGSDEDRSSRRDLRTINQGLREQNQDLEQKLKLALSEMGAMARRMESHEKGVQDKLDEIARVRSRGERHANTMPTTKIGKNVISIKDSS</sequence>
<dbReference type="Proteomes" id="UP001163336">
    <property type="component" value="Chromosome"/>
</dbReference>
<evidence type="ECO:0008006" key="4">
    <source>
        <dbReference type="Google" id="ProtNLM"/>
    </source>
</evidence>
<protein>
    <recommendedName>
        <fullName evidence="4">KfrA N-terminal DNA-binding domain-containing protein</fullName>
    </recommendedName>
</protein>
<feature type="coiled-coil region" evidence="1">
    <location>
        <begin position="95"/>
        <end position="129"/>
    </location>
</feature>
<evidence type="ECO:0000313" key="3">
    <source>
        <dbReference type="Proteomes" id="UP001163336"/>
    </source>
</evidence>
<keyword evidence="3" id="KW-1185">Reference proteome</keyword>
<reference evidence="2" key="1">
    <citation type="submission" date="2022-11" db="EMBL/GenBank/DDBJ databases">
        <title>Isolation and characterization of PLA-degrading bacterium Massilia sp. from Antarctic soil.</title>
        <authorList>
            <person name="Sato K."/>
            <person name="Gomez-Fuentes C."/>
            <person name="Ahmad S.A."/>
            <person name="Zulkharnain A."/>
        </authorList>
    </citation>
    <scope>NUCLEOTIDE SEQUENCE</scope>
    <source>
        <strain evidence="2">N-3</strain>
    </source>
</reference>
<evidence type="ECO:0000313" key="2">
    <source>
        <dbReference type="EMBL" id="BDT61319.1"/>
    </source>
</evidence>
<name>A0ABM8CDD4_9BURK</name>
<dbReference type="EMBL" id="AP026966">
    <property type="protein sequence ID" value="BDT61319.1"/>
    <property type="molecule type" value="Genomic_DNA"/>
</dbReference>
<proteinExistence type="predicted"/>